<sequence>MSTPAETDQRIRAALAPFVRPRDEAAHIRRVLKAHLAASLKSDDALQGSLALVDLTWDVSVPPDARGLQRTYLRALQANLDARRAFEKTRQEATMPTTTTTTTETSSFVAAASRGSSILDEHLTAVRLARKKERLQIVHKYLDELGNKPVAASAGAVFLQPEAIYGEATTRLPSVPKAVLDWLVEKEAEKAAAASAAATTEGSTAIEMETTEGATAIFDLENLVARLEKMLLRAQLLLRREENRLAAAKSRASHAPQTNGAGRAATATAATPQPTAAAKFQALGVARNELIAWMETELGNAATDEGKESDGETTEDDDGEDAESSRLLRQSFLAGGDGGLGDAAGGSSQRKARMADRLTDIRAKYARYVEARAALVHTVGSMTGVGGGGGGSGGKAAEAPGLFANMPRLLPPPLLQTEQSETATATTVMPAATPSAAAASAPSSTVRPDKTTALSHLLLAPYLERLLAVAHEQKAGIAHKAHVNVILAKRLKDTCQLLDHLADESQLLPRHPLPGRAGAGTNALLRKKPALLASGLPRADGPEGPAQRVAAWTYAADSAKIATFEAVAEQVERGQIALEGATQTLAEVDFLLGRRAEDEKDIDEEGEAARDAFGGTKKHEKRSKDTSGDVWTTINGELGLLKAGS</sequence>
<evidence type="ECO:0000256" key="1">
    <source>
        <dbReference type="SAM" id="MobiDB-lite"/>
    </source>
</evidence>
<keyword evidence="3" id="KW-1185">Reference proteome</keyword>
<feature type="region of interest" description="Disordered" evidence="1">
    <location>
        <begin position="248"/>
        <end position="272"/>
    </location>
</feature>
<dbReference type="AlphaFoldDB" id="A0A167WEJ1"/>
<evidence type="ECO:0000313" key="3">
    <source>
        <dbReference type="Proteomes" id="UP000076874"/>
    </source>
</evidence>
<reference evidence="2 3" key="1">
    <citation type="journal article" date="2016" name="Genome Biol. Evol.">
        <title>Divergent and convergent evolution of fungal pathogenicity.</title>
        <authorList>
            <person name="Shang Y."/>
            <person name="Xiao G."/>
            <person name="Zheng P."/>
            <person name="Cen K."/>
            <person name="Zhan S."/>
            <person name="Wang C."/>
        </authorList>
    </citation>
    <scope>NUCLEOTIDE SEQUENCE [LARGE SCALE GENOMIC DNA]</scope>
    <source>
        <strain evidence="2 3">RCEF 264</strain>
    </source>
</reference>
<comment type="caution">
    <text evidence="2">The sequence shown here is derived from an EMBL/GenBank/DDBJ whole genome shotgun (WGS) entry which is preliminary data.</text>
</comment>
<dbReference type="Proteomes" id="UP000076874">
    <property type="component" value="Unassembled WGS sequence"/>
</dbReference>
<name>A0A167WEJ1_9HYPO</name>
<gene>
    <name evidence="2" type="ORF">SPI_03847</name>
</gene>
<feature type="region of interest" description="Disordered" evidence="1">
    <location>
        <begin position="599"/>
        <end position="629"/>
    </location>
</feature>
<dbReference type="EMBL" id="AZHD01000005">
    <property type="protein sequence ID" value="OAA63684.1"/>
    <property type="molecule type" value="Genomic_DNA"/>
</dbReference>
<feature type="region of interest" description="Disordered" evidence="1">
    <location>
        <begin position="299"/>
        <end position="353"/>
    </location>
</feature>
<protein>
    <submittedName>
        <fullName evidence="2">Uncharacterized protein</fullName>
    </submittedName>
</protein>
<accession>A0A167WEJ1</accession>
<proteinExistence type="predicted"/>
<organism evidence="2 3">
    <name type="scientific">Niveomyces insectorum RCEF 264</name>
    <dbReference type="NCBI Taxonomy" id="1081102"/>
    <lineage>
        <taxon>Eukaryota</taxon>
        <taxon>Fungi</taxon>
        <taxon>Dikarya</taxon>
        <taxon>Ascomycota</taxon>
        <taxon>Pezizomycotina</taxon>
        <taxon>Sordariomycetes</taxon>
        <taxon>Hypocreomycetidae</taxon>
        <taxon>Hypocreales</taxon>
        <taxon>Cordycipitaceae</taxon>
        <taxon>Niveomyces</taxon>
    </lineage>
</organism>
<dbReference type="OrthoDB" id="5402392at2759"/>
<feature type="compositionally biased region" description="Acidic residues" evidence="1">
    <location>
        <begin position="311"/>
        <end position="322"/>
    </location>
</feature>
<feature type="compositionally biased region" description="Gly residues" evidence="1">
    <location>
        <begin position="335"/>
        <end position="344"/>
    </location>
</feature>
<evidence type="ECO:0000313" key="2">
    <source>
        <dbReference type="EMBL" id="OAA63684.1"/>
    </source>
</evidence>